<sequence>MMKRWFLTALLVATVALPVRADIRSELVQTLTQAREALASKPGYAQYLQEAGRVTSALDRVIYSRTPVPANALSAVKFVNKQMRALEEAWALRYRIGLKNLDAPDVVGFAATSLPRVRKAFAAVDPKLRIDDYIVGRGRQNNAEEYVTFAYDRLVQEGFEAIAKNLDTALARLK</sequence>
<organism evidence="2 3">
    <name type="scientific">Gloeobacter violaceus (strain ATCC 29082 / PCC 7421)</name>
    <dbReference type="NCBI Taxonomy" id="251221"/>
    <lineage>
        <taxon>Bacteria</taxon>
        <taxon>Bacillati</taxon>
        <taxon>Cyanobacteriota</taxon>
        <taxon>Cyanophyceae</taxon>
        <taxon>Gloeobacterales</taxon>
        <taxon>Gloeobacteraceae</taxon>
        <taxon>Gloeobacter</taxon>
    </lineage>
</organism>
<evidence type="ECO:0000313" key="3">
    <source>
        <dbReference type="Proteomes" id="UP000000557"/>
    </source>
</evidence>
<dbReference type="OrthoDB" id="9839573at2"/>
<keyword evidence="1" id="KW-0732">Signal</keyword>
<dbReference type="KEGG" id="gvi:gll3493"/>
<feature type="signal peptide" evidence="1">
    <location>
        <begin position="1"/>
        <end position="21"/>
    </location>
</feature>
<dbReference type="STRING" id="251221.gene:10761005"/>
<name>Q7NFN1_GLOVI</name>
<dbReference type="EMBL" id="BA000045">
    <property type="protein sequence ID" value="BAC91434.1"/>
    <property type="molecule type" value="Genomic_DNA"/>
</dbReference>
<accession>Q7NFN1</accession>
<dbReference type="EnsemblBacteria" id="BAC91434">
    <property type="protein sequence ID" value="BAC91434"/>
    <property type="gene ID" value="BAC91434"/>
</dbReference>
<gene>
    <name evidence="2" type="ordered locus">gll3493</name>
</gene>
<protein>
    <submittedName>
        <fullName evidence="2">Gll3493 protein</fullName>
    </submittedName>
</protein>
<dbReference type="Proteomes" id="UP000000557">
    <property type="component" value="Chromosome"/>
</dbReference>
<proteinExistence type="predicted"/>
<dbReference type="HOGENOM" id="CLU_1560765_0_0_3"/>
<feature type="chain" id="PRO_5004289117" evidence="1">
    <location>
        <begin position="22"/>
        <end position="174"/>
    </location>
</feature>
<reference evidence="2 3" key="2">
    <citation type="journal article" date="2003" name="DNA Res.">
        <title>Complete genome structure of Gloeobacter violaceus PCC 7421, a cyanobacterium that lacks thylakoids (supplement).</title>
        <authorList>
            <person name="Nakamura Y."/>
            <person name="Kaneko T."/>
            <person name="Sato S."/>
            <person name="Mimuro M."/>
            <person name="Miyashita H."/>
            <person name="Tsuchiya T."/>
            <person name="Sasamoto S."/>
            <person name="Watanabe A."/>
            <person name="Kawashima K."/>
            <person name="Kishida Y."/>
            <person name="Kiyokawa C."/>
            <person name="Kohara M."/>
            <person name="Matsumoto M."/>
            <person name="Matsuno A."/>
            <person name="Nakazaki N."/>
            <person name="Shimpo S."/>
            <person name="Takeuchi C."/>
            <person name="Yamada M."/>
            <person name="Tabata S."/>
        </authorList>
    </citation>
    <scope>NUCLEOTIDE SEQUENCE [LARGE SCALE GENOMIC DNA]</scope>
    <source>
        <strain evidence="3">ATCC 29082 / PCC 7421</strain>
    </source>
</reference>
<reference evidence="2 3" key="1">
    <citation type="journal article" date="2003" name="DNA Res.">
        <title>Complete genome structure of Gloeobacter violaceus PCC 7421, a cyanobacterium that lacks thylakoids.</title>
        <authorList>
            <person name="Nakamura Y."/>
            <person name="Kaneko T."/>
            <person name="Sato S."/>
            <person name="Mimuro M."/>
            <person name="Miyashita H."/>
            <person name="Tsuchiya T."/>
            <person name="Sasamoto S."/>
            <person name="Watanabe A."/>
            <person name="Kawashima K."/>
            <person name="Kishida Y."/>
            <person name="Kiyokawa C."/>
            <person name="Kohara M."/>
            <person name="Matsumoto M."/>
            <person name="Matsuno A."/>
            <person name="Nakazaki N."/>
            <person name="Shimpo S."/>
            <person name="Takeuchi C."/>
            <person name="Yamada M."/>
            <person name="Tabata S."/>
        </authorList>
    </citation>
    <scope>NUCLEOTIDE SEQUENCE [LARGE SCALE GENOMIC DNA]</scope>
    <source>
        <strain evidence="3">ATCC 29082 / PCC 7421</strain>
    </source>
</reference>
<dbReference type="InParanoid" id="Q7NFN1"/>
<keyword evidence="3" id="KW-1185">Reference proteome</keyword>
<dbReference type="AlphaFoldDB" id="Q7NFN1"/>
<evidence type="ECO:0000313" key="2">
    <source>
        <dbReference type="EMBL" id="BAC91434.1"/>
    </source>
</evidence>
<evidence type="ECO:0000256" key="1">
    <source>
        <dbReference type="SAM" id="SignalP"/>
    </source>
</evidence>